<keyword evidence="1" id="KW-0472">Membrane</keyword>
<feature type="transmembrane region" description="Helical" evidence="1">
    <location>
        <begin position="46"/>
        <end position="66"/>
    </location>
</feature>
<dbReference type="GO" id="GO:0016020">
    <property type="term" value="C:membrane"/>
    <property type="evidence" value="ECO:0007669"/>
    <property type="project" value="TreeGrafter"/>
</dbReference>
<dbReference type="InterPro" id="IPR002656">
    <property type="entry name" value="Acyl_transf_3_dom"/>
</dbReference>
<dbReference type="GO" id="GO:0000271">
    <property type="term" value="P:polysaccharide biosynthetic process"/>
    <property type="evidence" value="ECO:0007669"/>
    <property type="project" value="TreeGrafter"/>
</dbReference>
<evidence type="ECO:0000256" key="1">
    <source>
        <dbReference type="SAM" id="Phobius"/>
    </source>
</evidence>
<evidence type="ECO:0000313" key="3">
    <source>
        <dbReference type="EMBL" id="UYO41762.1"/>
    </source>
</evidence>
<dbReference type="GO" id="GO:0016747">
    <property type="term" value="F:acyltransferase activity, transferring groups other than amino-acyl groups"/>
    <property type="evidence" value="ECO:0007669"/>
    <property type="project" value="InterPro"/>
</dbReference>
<feature type="transmembrane region" description="Helical" evidence="1">
    <location>
        <begin position="86"/>
        <end position="113"/>
    </location>
</feature>
<feature type="transmembrane region" description="Helical" evidence="1">
    <location>
        <begin position="297"/>
        <end position="318"/>
    </location>
</feature>
<evidence type="ECO:0000259" key="2">
    <source>
        <dbReference type="Pfam" id="PF01757"/>
    </source>
</evidence>
<feature type="transmembrane region" description="Helical" evidence="1">
    <location>
        <begin position="207"/>
        <end position="224"/>
    </location>
</feature>
<sequence>MAATLRTDTIHFGALDSWRGLCAILVALFHLSVLGHIHDVPLIRNAFLFVDFFFVLSGFVITHAYLGRLNTGSEFTAFAIKRLGRIWPLHVVVLAAFVLAEAVNFALAMAIGFKTGHAPFAAEGYRPLVAIPAQVLLLQAVNVSDKLTWNFPSWSIGAEYWTYLVFGLIALTMPRWRTFVLAAVGLLAAAVVASFSKHGIETTYDFGLFRCLYGFTVGHLTYLIYRTAKAAPSRRFGTAIEVSIVALVCGFVVAAGRGPLSLAAPLLFGLTVLIFAYERGLVSRMLKWPVFVKLGELSYSIYMVHAFVALMIMTAATIGQKLIGRPLLVEQIHDGEPVKVIANLNVYVLDAIFVAYIGIVIGLSTLTRRLVEIPGQRLFGRWAQKAASEPRPAAAPLGPVSQQP</sequence>
<keyword evidence="1" id="KW-0812">Transmembrane</keyword>
<dbReference type="Proteomes" id="UP001163166">
    <property type="component" value="Chromosome"/>
</dbReference>
<feature type="transmembrane region" description="Helical" evidence="1">
    <location>
        <begin position="17"/>
        <end position="34"/>
    </location>
</feature>
<dbReference type="Pfam" id="PF01757">
    <property type="entry name" value="Acyl_transf_3"/>
    <property type="match status" value="1"/>
</dbReference>
<feature type="domain" description="Acyltransferase 3" evidence="2">
    <location>
        <begin position="14"/>
        <end position="319"/>
    </location>
</feature>
<gene>
    <name evidence="3" type="ORF">KQX62_10930</name>
</gene>
<dbReference type="EMBL" id="CP076676">
    <property type="protein sequence ID" value="UYO41762.1"/>
    <property type="molecule type" value="Genomic_DNA"/>
</dbReference>
<keyword evidence="3" id="KW-0012">Acyltransferase</keyword>
<dbReference type="PANTHER" id="PTHR23028:SF131">
    <property type="entry name" value="BLR2367 PROTEIN"/>
    <property type="match status" value="1"/>
</dbReference>
<dbReference type="AlphaFoldDB" id="A0AAX3E6N6"/>
<name>A0AAX3E6N6_RHOPL</name>
<keyword evidence="1" id="KW-1133">Transmembrane helix</keyword>
<dbReference type="InterPro" id="IPR050879">
    <property type="entry name" value="Acyltransferase_3"/>
</dbReference>
<organism evidence="3 4">
    <name type="scientific">Rhodopseudomonas palustris</name>
    <dbReference type="NCBI Taxonomy" id="1076"/>
    <lineage>
        <taxon>Bacteria</taxon>
        <taxon>Pseudomonadati</taxon>
        <taxon>Pseudomonadota</taxon>
        <taxon>Alphaproteobacteria</taxon>
        <taxon>Hyphomicrobiales</taxon>
        <taxon>Nitrobacteraceae</taxon>
        <taxon>Rhodopseudomonas</taxon>
    </lineage>
</organism>
<proteinExistence type="predicted"/>
<accession>A0AAX3E6N6</accession>
<feature type="transmembrane region" description="Helical" evidence="1">
    <location>
        <begin position="346"/>
        <end position="367"/>
    </location>
</feature>
<feature type="transmembrane region" description="Helical" evidence="1">
    <location>
        <begin position="236"/>
        <end position="254"/>
    </location>
</feature>
<evidence type="ECO:0000313" key="4">
    <source>
        <dbReference type="Proteomes" id="UP001163166"/>
    </source>
</evidence>
<feature type="transmembrane region" description="Helical" evidence="1">
    <location>
        <begin position="153"/>
        <end position="171"/>
    </location>
</feature>
<keyword evidence="3" id="KW-0808">Transferase</keyword>
<dbReference type="PANTHER" id="PTHR23028">
    <property type="entry name" value="ACETYLTRANSFERASE"/>
    <property type="match status" value="1"/>
</dbReference>
<feature type="transmembrane region" description="Helical" evidence="1">
    <location>
        <begin position="178"/>
        <end position="195"/>
    </location>
</feature>
<protein>
    <submittedName>
        <fullName evidence="3">Acyltransferase</fullName>
    </submittedName>
</protein>
<feature type="transmembrane region" description="Helical" evidence="1">
    <location>
        <begin position="260"/>
        <end position="277"/>
    </location>
</feature>
<reference evidence="3" key="1">
    <citation type="journal article" date="2022" name="Biol. Control">
        <title>In silico genomic analysis of Rhodopseudomonas palustris strains revealed potential biocontrol agents and crop yield enhancers.</title>
        <authorList>
            <person name="Surachat K."/>
            <person name="Kantachote D."/>
            <person name="Deachamag P."/>
            <person name="Wonglapsuwan M."/>
        </authorList>
    </citation>
    <scope>NUCLEOTIDE SEQUENCE</scope>
    <source>
        <strain evidence="3">TLS06</strain>
    </source>
</reference>